<dbReference type="AlphaFoldDB" id="A0A0E3UX95"/>
<evidence type="ECO:0000313" key="3">
    <source>
        <dbReference type="Proteomes" id="UP000033109"/>
    </source>
</evidence>
<protein>
    <submittedName>
        <fullName evidence="2">Uncharacterized protein</fullName>
    </submittedName>
</protein>
<dbReference type="HOGENOM" id="CLU_2827499_0_0_10"/>
<accession>A0A0E3UX95</accession>
<evidence type="ECO:0000256" key="1">
    <source>
        <dbReference type="SAM" id="SignalP"/>
    </source>
</evidence>
<organism evidence="2 3">
    <name type="scientific">Pontibacter korlensis</name>
    <dbReference type="NCBI Taxonomy" id="400092"/>
    <lineage>
        <taxon>Bacteria</taxon>
        <taxon>Pseudomonadati</taxon>
        <taxon>Bacteroidota</taxon>
        <taxon>Cytophagia</taxon>
        <taxon>Cytophagales</taxon>
        <taxon>Hymenobacteraceae</taxon>
        <taxon>Pontibacter</taxon>
    </lineage>
</organism>
<dbReference type="KEGG" id="pko:PKOR_10100"/>
<dbReference type="PATRIC" id="fig|400092.3.peg.2215"/>
<proteinExistence type="predicted"/>
<keyword evidence="3" id="KW-1185">Reference proteome</keyword>
<dbReference type="EMBL" id="CP009621">
    <property type="protein sequence ID" value="AKD03411.1"/>
    <property type="molecule type" value="Genomic_DNA"/>
</dbReference>
<name>A0A0E3UX95_9BACT</name>
<dbReference type="Proteomes" id="UP000033109">
    <property type="component" value="Chromosome"/>
</dbReference>
<evidence type="ECO:0000313" key="2">
    <source>
        <dbReference type="EMBL" id="AKD03411.1"/>
    </source>
</evidence>
<feature type="signal peptide" evidence="1">
    <location>
        <begin position="1"/>
        <end position="21"/>
    </location>
</feature>
<sequence>MAVLATLCIVLGAGAGLSAMAQTDSTQTQGQAPQRWLVETKDGNTIQGVYLGQSEGNIRLLTQSTG</sequence>
<gene>
    <name evidence="2" type="ORF">PKOR_10100</name>
</gene>
<dbReference type="STRING" id="400092.PKOR_10100"/>
<reference evidence="2 3" key="1">
    <citation type="journal article" date="2015" name="Sci. Rep.">
        <title>Unraveling adaptation of Pontibacter korlensis to radiation and infertility in desert through complete genome and comparative transcriptomic analysis.</title>
        <authorList>
            <person name="Dai J."/>
            <person name="Dai W."/>
            <person name="Qiu C."/>
            <person name="Yang Z."/>
            <person name="Zhang Y."/>
            <person name="Zhou M."/>
            <person name="Zhang L."/>
            <person name="Fang C."/>
            <person name="Gao Q."/>
            <person name="Yang Q."/>
            <person name="Li X."/>
            <person name="Wang Z."/>
            <person name="Wang Z."/>
            <person name="Jia Z."/>
            <person name="Chen X."/>
        </authorList>
    </citation>
    <scope>NUCLEOTIDE SEQUENCE [LARGE SCALE GENOMIC DNA]</scope>
    <source>
        <strain evidence="2 3">X14-1T</strain>
    </source>
</reference>
<keyword evidence="1" id="KW-0732">Signal</keyword>
<feature type="chain" id="PRO_5002413576" evidence="1">
    <location>
        <begin position="22"/>
        <end position="66"/>
    </location>
</feature>